<accession>A0ABU9AK13</accession>
<proteinExistence type="predicted"/>
<reference evidence="4 5" key="1">
    <citation type="submission" date="2024-03" db="EMBL/GenBank/DDBJ databases">
        <title>Draft genome sequence of Pseudonocardia carboxydivorans JCM 14827.</title>
        <authorList>
            <person name="Duangmal K."/>
        </authorList>
    </citation>
    <scope>NUCLEOTIDE SEQUENCE [LARGE SCALE GENOMIC DNA]</scope>
    <source>
        <strain evidence="4 5">JCM 14827</strain>
    </source>
</reference>
<comment type="caution">
    <text evidence="4">The sequence shown here is derived from an EMBL/GenBank/DDBJ whole genome shotgun (WGS) entry which is preliminary data.</text>
</comment>
<dbReference type="EMBL" id="JBBPIX010000015">
    <property type="protein sequence ID" value="MEK6466638.1"/>
    <property type="molecule type" value="Genomic_DNA"/>
</dbReference>
<sequence>MKDVLSEWYPLDDAQRATVIERGTIVLDTSSLLTLYRVSEPDRKLVLELFRAVDHRLWVPYRVALEFHRNRINVAHTQLKAYEELKKEVASLRRKFEAHSAHPVLSLSEIRLEAVTRLRRLEQFLDQKRDELHPADMRDPARGDGVLKSVTEIFTGRVGQPYEITEDTLKEARKRFDSKTPPGYEDAKKPEPDRYGDYLVWREMLQYLGSQGDQTAPVIFVTEEEKSDWWLKDPQKQSLIGPRPELVKEAAENGISPLWLVSLRRLYGTLADSLGWETNRLGEFASVEDSTTSVVSDSASLGSERTQSTKSSDEDGSVPE</sequence>
<dbReference type="RefSeq" id="WP_346105265.1">
    <property type="nucleotide sequence ID" value="NZ_BAAAOD010000043.1"/>
</dbReference>
<feature type="compositionally biased region" description="Polar residues" evidence="2">
    <location>
        <begin position="301"/>
        <end position="310"/>
    </location>
</feature>
<protein>
    <submittedName>
        <fullName evidence="4">PIN-like domain-containing protein</fullName>
    </submittedName>
</protein>
<feature type="region of interest" description="Disordered" evidence="2">
    <location>
        <begin position="288"/>
        <end position="320"/>
    </location>
</feature>
<name>A0ABU9AK13_PSEA5</name>
<evidence type="ECO:0000313" key="5">
    <source>
        <dbReference type="Proteomes" id="UP001367513"/>
    </source>
</evidence>
<dbReference type="Pfam" id="PF18476">
    <property type="entry name" value="PIN_8"/>
    <property type="match status" value="1"/>
</dbReference>
<evidence type="ECO:0000259" key="3">
    <source>
        <dbReference type="Pfam" id="PF18476"/>
    </source>
</evidence>
<evidence type="ECO:0000313" key="4">
    <source>
        <dbReference type="EMBL" id="MEK6466638.1"/>
    </source>
</evidence>
<dbReference type="Proteomes" id="UP001367513">
    <property type="component" value="Unassembled WGS sequence"/>
</dbReference>
<feature type="compositionally biased region" description="Low complexity" evidence="2">
    <location>
        <begin position="288"/>
        <end position="300"/>
    </location>
</feature>
<feature type="coiled-coil region" evidence="1">
    <location>
        <begin position="65"/>
        <end position="102"/>
    </location>
</feature>
<feature type="domain" description="PIN like" evidence="3">
    <location>
        <begin position="25"/>
        <end position="246"/>
    </location>
</feature>
<dbReference type="InterPro" id="IPR041578">
    <property type="entry name" value="PIN_8"/>
</dbReference>
<organism evidence="4 5">
    <name type="scientific">Pseudonocardia alni subsp. carboxydivorans</name>
    <dbReference type="NCBI Taxonomy" id="415010"/>
    <lineage>
        <taxon>Bacteria</taxon>
        <taxon>Bacillati</taxon>
        <taxon>Actinomycetota</taxon>
        <taxon>Actinomycetes</taxon>
        <taxon>Pseudonocardiales</taxon>
        <taxon>Pseudonocardiaceae</taxon>
        <taxon>Pseudonocardia</taxon>
    </lineage>
</organism>
<evidence type="ECO:0000256" key="2">
    <source>
        <dbReference type="SAM" id="MobiDB-lite"/>
    </source>
</evidence>
<keyword evidence="1" id="KW-0175">Coiled coil</keyword>
<gene>
    <name evidence="4" type="ORF">WG925_23100</name>
</gene>
<evidence type="ECO:0000256" key="1">
    <source>
        <dbReference type="SAM" id="Coils"/>
    </source>
</evidence>
<keyword evidence="5" id="KW-1185">Reference proteome</keyword>